<accession>A0A2T4BSZ6</accession>
<dbReference type="AlphaFoldDB" id="A0A2T4BSZ6"/>
<evidence type="ECO:0000313" key="1">
    <source>
        <dbReference type="EMBL" id="PTB72431.1"/>
    </source>
</evidence>
<evidence type="ECO:0000313" key="2">
    <source>
        <dbReference type="Proteomes" id="UP000240760"/>
    </source>
</evidence>
<dbReference type="EMBL" id="KZ679141">
    <property type="protein sequence ID" value="PTB72431.1"/>
    <property type="molecule type" value="Genomic_DNA"/>
</dbReference>
<proteinExistence type="predicted"/>
<name>A0A2T4BSZ6_TRILO</name>
<dbReference type="Proteomes" id="UP000240760">
    <property type="component" value="Unassembled WGS sequence"/>
</dbReference>
<protein>
    <submittedName>
        <fullName evidence="1">Uncharacterized protein</fullName>
    </submittedName>
</protein>
<organism evidence="1 2">
    <name type="scientific">Trichoderma longibrachiatum ATCC 18648</name>
    <dbReference type="NCBI Taxonomy" id="983965"/>
    <lineage>
        <taxon>Eukaryota</taxon>
        <taxon>Fungi</taxon>
        <taxon>Dikarya</taxon>
        <taxon>Ascomycota</taxon>
        <taxon>Pezizomycotina</taxon>
        <taxon>Sordariomycetes</taxon>
        <taxon>Hypocreomycetidae</taxon>
        <taxon>Hypocreales</taxon>
        <taxon>Hypocreaceae</taxon>
        <taxon>Trichoderma</taxon>
    </lineage>
</organism>
<keyword evidence="2" id="KW-1185">Reference proteome</keyword>
<reference evidence="1 2" key="1">
    <citation type="submission" date="2016-07" db="EMBL/GenBank/DDBJ databases">
        <title>Multiple horizontal gene transfer events from other fungi enriched the ability of initially mycotrophic Trichoderma (Ascomycota) to feed on dead plant biomass.</title>
        <authorList>
            <consortium name="DOE Joint Genome Institute"/>
            <person name="Aerts A."/>
            <person name="Atanasova L."/>
            <person name="Chenthamara K."/>
            <person name="Zhang J."/>
            <person name="Grujic M."/>
            <person name="Henrissat B."/>
            <person name="Kuo A."/>
            <person name="Salamov A."/>
            <person name="Lipzen A."/>
            <person name="Labutti K."/>
            <person name="Barry K."/>
            <person name="Miao Y."/>
            <person name="Rahimi M.J."/>
            <person name="Shen Q."/>
            <person name="Grigoriev I.V."/>
            <person name="Kubicek C.P."/>
            <person name="Druzhinina I.S."/>
        </authorList>
    </citation>
    <scope>NUCLEOTIDE SEQUENCE [LARGE SCALE GENOMIC DNA]</scope>
    <source>
        <strain evidence="1 2">ATCC 18648</strain>
    </source>
</reference>
<sequence length="126" mass="13858">MPWFSAVDTSIKILKMAHEVASVGFLIFVPLASPQALRPLKLQQSFAGQHPGSLHALPPTSPVLGQPACVMPQRKSPGSPGRTSVDRGPLARVDACRDFSSPIEPLERLFRLEETPEPRIFWRPLP</sequence>
<gene>
    <name evidence="1" type="ORF">M440DRAFT_156808</name>
</gene>